<organism evidence="1 2">
    <name type="scientific">Colletotrichum kahawae</name>
    <name type="common">Coffee berry disease fungus</name>
    <dbReference type="NCBI Taxonomy" id="34407"/>
    <lineage>
        <taxon>Eukaryota</taxon>
        <taxon>Fungi</taxon>
        <taxon>Dikarya</taxon>
        <taxon>Ascomycota</taxon>
        <taxon>Pezizomycotina</taxon>
        <taxon>Sordariomycetes</taxon>
        <taxon>Hypocreomycetidae</taxon>
        <taxon>Glomerellales</taxon>
        <taxon>Glomerellaceae</taxon>
        <taxon>Colletotrichum</taxon>
        <taxon>Colletotrichum gloeosporioides species complex</taxon>
    </lineage>
</organism>
<gene>
    <name evidence="1" type="ORF">CKAH01_16710</name>
</gene>
<dbReference type="Proteomes" id="UP001281614">
    <property type="component" value="Unassembled WGS sequence"/>
</dbReference>
<dbReference type="PANTHER" id="PTHR46082:SF11">
    <property type="entry name" value="AAA+ ATPASE DOMAIN-CONTAINING PROTEIN-RELATED"/>
    <property type="match status" value="1"/>
</dbReference>
<dbReference type="GO" id="GO:0003824">
    <property type="term" value="F:catalytic activity"/>
    <property type="evidence" value="ECO:0007669"/>
    <property type="project" value="InterPro"/>
</dbReference>
<dbReference type="EMBL" id="VYYT01000182">
    <property type="protein sequence ID" value="KAK2759245.1"/>
    <property type="molecule type" value="Genomic_DNA"/>
</dbReference>
<evidence type="ECO:0000313" key="2">
    <source>
        <dbReference type="Proteomes" id="UP001281614"/>
    </source>
</evidence>
<evidence type="ECO:0000313" key="1">
    <source>
        <dbReference type="EMBL" id="KAK2759245.1"/>
    </source>
</evidence>
<dbReference type="GO" id="GO:0009116">
    <property type="term" value="P:nucleoside metabolic process"/>
    <property type="evidence" value="ECO:0007669"/>
    <property type="project" value="InterPro"/>
</dbReference>
<keyword evidence="2" id="KW-1185">Reference proteome</keyword>
<dbReference type="PANTHER" id="PTHR46082">
    <property type="entry name" value="ATP/GTP-BINDING PROTEIN-RELATED"/>
    <property type="match status" value="1"/>
</dbReference>
<protein>
    <submittedName>
        <fullName evidence="1">Nacht and ankyrin domain protein</fullName>
    </submittedName>
</protein>
<dbReference type="AlphaFoldDB" id="A0AAE0D531"/>
<name>A0AAE0D531_COLKA</name>
<dbReference type="Gene3D" id="3.40.50.1580">
    <property type="entry name" value="Nucleoside phosphorylase domain"/>
    <property type="match status" value="1"/>
</dbReference>
<dbReference type="InterPro" id="IPR053137">
    <property type="entry name" value="NLR-like"/>
</dbReference>
<comment type="caution">
    <text evidence="1">The sequence shown here is derived from an EMBL/GenBank/DDBJ whole genome shotgun (WGS) entry which is preliminary data.</text>
</comment>
<dbReference type="SUPFAM" id="SSF53167">
    <property type="entry name" value="Purine and uridine phosphorylases"/>
    <property type="match status" value="1"/>
</dbReference>
<accession>A0AAE0D531</accession>
<reference evidence="1" key="1">
    <citation type="submission" date="2023-02" db="EMBL/GenBank/DDBJ databases">
        <title>Colletotrichum kahawae CIFC_Que2 genome sequencing and assembly.</title>
        <authorList>
            <person name="Baroncelli R."/>
        </authorList>
    </citation>
    <scope>NUCLEOTIDE SEQUENCE</scope>
    <source>
        <strain evidence="1">CIFC_Que2</strain>
    </source>
</reference>
<dbReference type="InterPro" id="IPR035994">
    <property type="entry name" value="Nucleoside_phosphorylase_sf"/>
</dbReference>
<sequence>MEVAGVDANSPCLVIRGISDYADSHKNDVWKSYAAGNAAVFARHLLEVIPRTMNSRDERRG</sequence>
<proteinExistence type="predicted"/>